<feature type="domain" description="WxL" evidence="1">
    <location>
        <begin position="36"/>
        <end position="225"/>
    </location>
</feature>
<accession>A0A1E5KWY8</accession>
<name>A0A1E5KWY8_9ENTE</name>
<evidence type="ECO:0000313" key="2">
    <source>
        <dbReference type="EMBL" id="OEH82373.1"/>
    </source>
</evidence>
<evidence type="ECO:0000259" key="1">
    <source>
        <dbReference type="Pfam" id="PF13731"/>
    </source>
</evidence>
<evidence type="ECO:0000313" key="3">
    <source>
        <dbReference type="Proteomes" id="UP000095256"/>
    </source>
</evidence>
<dbReference type="STRING" id="762845.BCR26_02780"/>
<dbReference type="AlphaFoldDB" id="A0A1E5KWY8"/>
<dbReference type="InterPro" id="IPR027994">
    <property type="entry name" value="WxL_dom"/>
</dbReference>
<dbReference type="OrthoDB" id="2356942at2"/>
<organism evidence="2 3">
    <name type="scientific">Enterococcus rivorum</name>
    <dbReference type="NCBI Taxonomy" id="762845"/>
    <lineage>
        <taxon>Bacteria</taxon>
        <taxon>Bacillati</taxon>
        <taxon>Bacillota</taxon>
        <taxon>Bacilli</taxon>
        <taxon>Lactobacillales</taxon>
        <taxon>Enterococcaceae</taxon>
        <taxon>Enterococcus</taxon>
    </lineage>
</organism>
<protein>
    <recommendedName>
        <fullName evidence="1">WxL domain-containing protein</fullName>
    </recommendedName>
</protein>
<proteinExistence type="predicted"/>
<gene>
    <name evidence="2" type="ORF">BCR26_02780</name>
</gene>
<dbReference type="RefSeq" id="WP_069698648.1">
    <property type="nucleotide sequence ID" value="NZ_JAGGMA010000001.1"/>
</dbReference>
<dbReference type="Pfam" id="PF13731">
    <property type="entry name" value="WxL"/>
    <property type="match status" value="1"/>
</dbReference>
<reference evidence="2 3" key="1">
    <citation type="submission" date="2016-09" db="EMBL/GenBank/DDBJ databases">
        <authorList>
            <person name="Capua I."/>
            <person name="De Benedictis P."/>
            <person name="Joannis T."/>
            <person name="Lombin L.H."/>
            <person name="Cattoli G."/>
        </authorList>
    </citation>
    <scope>NUCLEOTIDE SEQUENCE [LARGE SCALE GENOMIC DNA]</scope>
    <source>
        <strain evidence="2 3">LMG 25899</strain>
    </source>
</reference>
<dbReference type="Proteomes" id="UP000095256">
    <property type="component" value="Unassembled WGS sequence"/>
</dbReference>
<comment type="caution">
    <text evidence="2">The sequence shown here is derived from an EMBL/GenBank/DDBJ whole genome shotgun (WGS) entry which is preliminary data.</text>
</comment>
<keyword evidence="3" id="KW-1185">Reference proteome</keyword>
<sequence length="227" mass="25200">MSRDKSIIVLYLLTVFSLFSTLEVSAETYQSMSGQSKAALSLQKGKNEAAPGIIITEHEKDEITSQTGDVTIDYVPNFNFILNRIENGIGYYEMQLKDKAASFLQVSDRSGTGGGWTLDLTVKPFIGEKGSRLTSGTLIFHQIVLDKKATNVSKSPVFEKKIIYSIGEKSQSQPLIIANKGEGLFNWALKFEKEKKGLVTMEVPLEGNKTDRYTSTFLWQLLATPVD</sequence>
<dbReference type="EMBL" id="MIEK01000023">
    <property type="protein sequence ID" value="OEH82373.1"/>
    <property type="molecule type" value="Genomic_DNA"/>
</dbReference>